<organism evidence="2 3">
    <name type="scientific">Eumeta variegata</name>
    <name type="common">Bagworm moth</name>
    <name type="synonym">Eumeta japonica</name>
    <dbReference type="NCBI Taxonomy" id="151549"/>
    <lineage>
        <taxon>Eukaryota</taxon>
        <taxon>Metazoa</taxon>
        <taxon>Ecdysozoa</taxon>
        <taxon>Arthropoda</taxon>
        <taxon>Hexapoda</taxon>
        <taxon>Insecta</taxon>
        <taxon>Pterygota</taxon>
        <taxon>Neoptera</taxon>
        <taxon>Endopterygota</taxon>
        <taxon>Lepidoptera</taxon>
        <taxon>Glossata</taxon>
        <taxon>Ditrysia</taxon>
        <taxon>Tineoidea</taxon>
        <taxon>Psychidae</taxon>
        <taxon>Oiketicinae</taxon>
        <taxon>Eumeta</taxon>
    </lineage>
</organism>
<dbReference type="OrthoDB" id="118105at2759"/>
<evidence type="ECO:0000313" key="2">
    <source>
        <dbReference type="EMBL" id="GBP54744.1"/>
    </source>
</evidence>
<feature type="region of interest" description="Disordered" evidence="1">
    <location>
        <begin position="17"/>
        <end position="70"/>
    </location>
</feature>
<name>A0A4C1WXE9_EUMVA</name>
<reference evidence="2 3" key="1">
    <citation type="journal article" date="2019" name="Commun. Biol.">
        <title>The bagworm genome reveals a unique fibroin gene that provides high tensile strength.</title>
        <authorList>
            <person name="Kono N."/>
            <person name="Nakamura H."/>
            <person name="Ohtoshi R."/>
            <person name="Tomita M."/>
            <person name="Numata K."/>
            <person name="Arakawa K."/>
        </authorList>
    </citation>
    <scope>NUCLEOTIDE SEQUENCE [LARGE SCALE GENOMIC DNA]</scope>
</reference>
<evidence type="ECO:0000313" key="3">
    <source>
        <dbReference type="Proteomes" id="UP000299102"/>
    </source>
</evidence>
<dbReference type="AlphaFoldDB" id="A0A4C1WXE9"/>
<sequence>MSQTVALLKRKLLKPMFSDGSTGVTIPGTRDTPTQSSKLPNSDIGSLASKPSPSILPDNDHLPHIPGSLLTDNRSTLTASLLRSDALSPNL</sequence>
<evidence type="ECO:0000256" key="1">
    <source>
        <dbReference type="SAM" id="MobiDB-lite"/>
    </source>
</evidence>
<dbReference type="EMBL" id="BGZK01000654">
    <property type="protein sequence ID" value="GBP54744.1"/>
    <property type="molecule type" value="Genomic_DNA"/>
</dbReference>
<gene>
    <name evidence="2" type="ORF">EVAR_90027_1</name>
</gene>
<feature type="compositionally biased region" description="Polar residues" evidence="1">
    <location>
        <begin position="31"/>
        <end position="52"/>
    </location>
</feature>
<dbReference type="Proteomes" id="UP000299102">
    <property type="component" value="Unassembled WGS sequence"/>
</dbReference>
<proteinExistence type="predicted"/>
<accession>A0A4C1WXE9</accession>
<comment type="caution">
    <text evidence="2">The sequence shown here is derived from an EMBL/GenBank/DDBJ whole genome shotgun (WGS) entry which is preliminary data.</text>
</comment>
<protein>
    <submittedName>
        <fullName evidence="2">Uncharacterized protein</fullName>
    </submittedName>
</protein>
<keyword evidence="3" id="KW-1185">Reference proteome</keyword>